<dbReference type="InterPro" id="IPR036322">
    <property type="entry name" value="WD40_repeat_dom_sf"/>
</dbReference>
<evidence type="ECO:0000256" key="4">
    <source>
        <dbReference type="SAM" id="MobiDB-lite"/>
    </source>
</evidence>
<evidence type="ECO:0000256" key="2">
    <source>
        <dbReference type="ARBA" id="ARBA00022737"/>
    </source>
</evidence>
<dbReference type="PROSITE" id="PS50294">
    <property type="entry name" value="WD_REPEATS_REGION"/>
    <property type="match status" value="6"/>
</dbReference>
<organism evidence="5 6">
    <name type="scientific">Naegleria lovaniensis</name>
    <name type="common">Amoeba</name>
    <dbReference type="NCBI Taxonomy" id="51637"/>
    <lineage>
        <taxon>Eukaryota</taxon>
        <taxon>Discoba</taxon>
        <taxon>Heterolobosea</taxon>
        <taxon>Tetramitia</taxon>
        <taxon>Eutetramitia</taxon>
        <taxon>Vahlkampfiidae</taxon>
        <taxon>Naegleria</taxon>
    </lineage>
</organism>
<feature type="compositionally biased region" description="Polar residues" evidence="4">
    <location>
        <begin position="569"/>
        <end position="593"/>
    </location>
</feature>
<dbReference type="Pfam" id="PF00400">
    <property type="entry name" value="WD40"/>
    <property type="match status" value="6"/>
</dbReference>
<dbReference type="Proteomes" id="UP000816034">
    <property type="component" value="Unassembled WGS sequence"/>
</dbReference>
<protein>
    <recommendedName>
        <fullName evidence="7">Guanine nucleotide-binding protein subunit beta-like protein</fullName>
    </recommendedName>
</protein>
<dbReference type="PRINTS" id="PR00320">
    <property type="entry name" value="GPROTEINBRPT"/>
</dbReference>
<evidence type="ECO:0008006" key="7">
    <source>
        <dbReference type="Google" id="ProtNLM"/>
    </source>
</evidence>
<keyword evidence="1 3" id="KW-0853">WD repeat</keyword>
<feature type="compositionally biased region" description="Low complexity" evidence="4">
    <location>
        <begin position="523"/>
        <end position="548"/>
    </location>
</feature>
<keyword evidence="2" id="KW-0677">Repeat</keyword>
<dbReference type="CDD" id="cd00200">
    <property type="entry name" value="WD40"/>
    <property type="match status" value="1"/>
</dbReference>
<dbReference type="AlphaFoldDB" id="A0AA88GRI8"/>
<sequence length="593" mass="66028">MLANNLSSDDPTLERTYRGHHGTITGLSFCPSMKRMASVAMDSTLYIWNFKPNLRSYKYQQHEKGGVMCVEFSPLTGKLVATGGRDKTIRLWQPTIEGKSTVIRGHTNTVRSVHFSMDGKRLLSSSDDKTIKLWSIANQQFIQVFSGHSNWVRATDFSPDERLIVSGSDDKTVRLWDIKSNKCIMTLVEHADNVNDVHFSPDGNCLVSCSVDKTVKVWDVRLAKKLLQHFTGHEDTVNQVSYHPSGDYIISCSTDQTMKIWDTREGRLFYTISGHASPTTAVTFSPLGQSMHGMENKFRQISSNYLFENNLSPPFSNVNTYAGIEEDQMAERLFMGTAGHSERPTSAPAQPRSTVPVANGKQSSSTFVNSQPPGATFSKLQTTNSAAGSSFPPQQSPQVANRQQPPQISSVSNFQSVYFPPPIQTDNIPPSLANTLEHILRQLDIITQTVKVMEDRLTLTEHKLSKMEINQKKIIQMELANQIAHMNHVQQQQLFPPQSQHNNFQPNSTSFNTRLQETPILGPTPSLTSSPNMSNSSQASSQHSSPKPVINNDHEDSHDDNTLPKPRTPLSTVNLPATPIQLSSPLSLQQDKQ</sequence>
<dbReference type="InterPro" id="IPR050505">
    <property type="entry name" value="WDR55/POC1"/>
</dbReference>
<evidence type="ECO:0000313" key="6">
    <source>
        <dbReference type="Proteomes" id="UP000816034"/>
    </source>
</evidence>
<dbReference type="InterPro" id="IPR020472">
    <property type="entry name" value="WD40_PAC1"/>
</dbReference>
<feature type="compositionally biased region" description="Basic and acidic residues" evidence="4">
    <location>
        <begin position="552"/>
        <end position="562"/>
    </location>
</feature>
<feature type="region of interest" description="Disordered" evidence="4">
    <location>
        <begin position="497"/>
        <end position="593"/>
    </location>
</feature>
<dbReference type="InterPro" id="IPR015943">
    <property type="entry name" value="WD40/YVTN_repeat-like_dom_sf"/>
</dbReference>
<comment type="caution">
    <text evidence="5">The sequence shown here is derived from an EMBL/GenBank/DDBJ whole genome shotgun (WGS) entry which is preliminary data.</text>
</comment>
<feature type="repeat" description="WD" evidence="3">
    <location>
        <begin position="103"/>
        <end position="144"/>
    </location>
</feature>
<reference evidence="5 6" key="1">
    <citation type="journal article" date="2018" name="BMC Genomics">
        <title>The genome of Naegleria lovaniensis, the basis for a comparative approach to unravel pathogenicity factors of the human pathogenic amoeba N. fowleri.</title>
        <authorList>
            <person name="Liechti N."/>
            <person name="Schurch N."/>
            <person name="Bruggmann R."/>
            <person name="Wittwer M."/>
        </authorList>
    </citation>
    <scope>NUCLEOTIDE SEQUENCE [LARGE SCALE GENOMIC DNA]</scope>
    <source>
        <strain evidence="5 6">ATCC 30569</strain>
    </source>
</reference>
<dbReference type="InterPro" id="IPR001680">
    <property type="entry name" value="WD40_rpt"/>
</dbReference>
<feature type="repeat" description="WD" evidence="3">
    <location>
        <begin position="187"/>
        <end position="228"/>
    </location>
</feature>
<dbReference type="GeneID" id="68096975"/>
<evidence type="ECO:0000256" key="1">
    <source>
        <dbReference type="ARBA" id="ARBA00022574"/>
    </source>
</evidence>
<dbReference type="SMART" id="SM00320">
    <property type="entry name" value="WD40"/>
    <property type="match status" value="6"/>
</dbReference>
<dbReference type="RefSeq" id="XP_044548862.1">
    <property type="nucleotide sequence ID" value="XM_044694169.1"/>
</dbReference>
<feature type="compositionally biased region" description="Polar residues" evidence="4">
    <location>
        <begin position="501"/>
        <end position="516"/>
    </location>
</feature>
<proteinExistence type="predicted"/>
<accession>A0AA88GRI8</accession>
<feature type="repeat" description="WD" evidence="3">
    <location>
        <begin position="145"/>
        <end position="186"/>
    </location>
</feature>
<feature type="repeat" description="WD" evidence="3">
    <location>
        <begin position="230"/>
        <end position="271"/>
    </location>
</feature>
<dbReference type="PANTHER" id="PTHR44019:SF8">
    <property type="entry name" value="POC1 CENTRIOLAR PROTEIN HOMOLOG"/>
    <property type="match status" value="1"/>
</dbReference>
<evidence type="ECO:0000313" key="5">
    <source>
        <dbReference type="EMBL" id="KAG2383183.1"/>
    </source>
</evidence>
<dbReference type="InterPro" id="IPR019775">
    <property type="entry name" value="WD40_repeat_CS"/>
</dbReference>
<name>A0AA88GRI8_NAELO</name>
<evidence type="ECO:0000256" key="3">
    <source>
        <dbReference type="PROSITE-ProRule" id="PRU00221"/>
    </source>
</evidence>
<dbReference type="EMBL" id="PYSW02000021">
    <property type="protein sequence ID" value="KAG2383183.1"/>
    <property type="molecule type" value="Genomic_DNA"/>
</dbReference>
<feature type="repeat" description="WD" evidence="3">
    <location>
        <begin position="60"/>
        <end position="93"/>
    </location>
</feature>
<feature type="compositionally biased region" description="Polar residues" evidence="4">
    <location>
        <begin position="360"/>
        <end position="407"/>
    </location>
</feature>
<dbReference type="Gene3D" id="2.130.10.10">
    <property type="entry name" value="YVTN repeat-like/Quinoprotein amine dehydrogenase"/>
    <property type="match status" value="3"/>
</dbReference>
<dbReference type="PROSITE" id="PS00678">
    <property type="entry name" value="WD_REPEATS_1"/>
    <property type="match status" value="4"/>
</dbReference>
<gene>
    <name evidence="5" type="ORF">C9374_004520</name>
</gene>
<dbReference type="SUPFAM" id="SSF50978">
    <property type="entry name" value="WD40 repeat-like"/>
    <property type="match status" value="1"/>
</dbReference>
<dbReference type="PANTHER" id="PTHR44019">
    <property type="entry name" value="WD REPEAT-CONTAINING PROTEIN 55"/>
    <property type="match status" value="1"/>
</dbReference>
<dbReference type="PROSITE" id="PS50082">
    <property type="entry name" value="WD_REPEATS_2"/>
    <property type="match status" value="6"/>
</dbReference>
<keyword evidence="6" id="KW-1185">Reference proteome</keyword>
<feature type="region of interest" description="Disordered" evidence="4">
    <location>
        <begin position="339"/>
        <end position="407"/>
    </location>
</feature>
<feature type="repeat" description="WD" evidence="3">
    <location>
        <begin position="17"/>
        <end position="51"/>
    </location>
</feature>